<evidence type="ECO:0000256" key="13">
    <source>
        <dbReference type="SAM" id="Phobius"/>
    </source>
</evidence>
<keyword evidence="6" id="KW-0831">Ubiquinone biosynthesis</keyword>
<evidence type="ECO:0000256" key="1">
    <source>
        <dbReference type="ARBA" id="ARBA00005020"/>
    </source>
</evidence>
<dbReference type="InterPro" id="IPR011009">
    <property type="entry name" value="Kinase-like_dom_sf"/>
</dbReference>
<dbReference type="GO" id="GO:0004672">
    <property type="term" value="F:protein kinase activity"/>
    <property type="evidence" value="ECO:0007669"/>
    <property type="project" value="InterPro"/>
</dbReference>
<dbReference type="InterPro" id="IPR010232">
    <property type="entry name" value="UbiB"/>
</dbReference>
<gene>
    <name evidence="15" type="ORF">METZ01_LOCUS101923</name>
</gene>
<dbReference type="GO" id="GO:0005524">
    <property type="term" value="F:ATP binding"/>
    <property type="evidence" value="ECO:0007669"/>
    <property type="project" value="UniProtKB-KW"/>
</dbReference>
<dbReference type="EMBL" id="UINC01011085">
    <property type="protein sequence ID" value="SVA49069.1"/>
    <property type="molecule type" value="Genomic_DNA"/>
</dbReference>
<name>A0A381W940_9ZZZZ</name>
<keyword evidence="7 13" id="KW-0812">Transmembrane</keyword>
<evidence type="ECO:0000256" key="11">
    <source>
        <dbReference type="ARBA" id="ARBA00022989"/>
    </source>
</evidence>
<dbReference type="SUPFAM" id="SSF56112">
    <property type="entry name" value="Protein kinase-like (PK-like)"/>
    <property type="match status" value="1"/>
</dbReference>
<dbReference type="PROSITE" id="PS50011">
    <property type="entry name" value="PROTEIN_KINASE_DOM"/>
    <property type="match status" value="1"/>
</dbReference>
<dbReference type="InterPro" id="IPR050154">
    <property type="entry name" value="UbiB_kinase"/>
</dbReference>
<dbReference type="InterPro" id="IPR000719">
    <property type="entry name" value="Prot_kinase_dom"/>
</dbReference>
<organism evidence="15">
    <name type="scientific">marine metagenome</name>
    <dbReference type="NCBI Taxonomy" id="408172"/>
    <lineage>
        <taxon>unclassified sequences</taxon>
        <taxon>metagenomes</taxon>
        <taxon>ecological metagenomes</taxon>
    </lineage>
</organism>
<evidence type="ECO:0000256" key="8">
    <source>
        <dbReference type="ARBA" id="ARBA00022741"/>
    </source>
</evidence>
<keyword evidence="3" id="KW-1003">Cell membrane</keyword>
<evidence type="ECO:0000256" key="7">
    <source>
        <dbReference type="ARBA" id="ARBA00022692"/>
    </source>
</evidence>
<keyword evidence="11 13" id="KW-1133">Transmembrane helix</keyword>
<evidence type="ECO:0000256" key="9">
    <source>
        <dbReference type="ARBA" id="ARBA00022777"/>
    </source>
</evidence>
<evidence type="ECO:0000256" key="12">
    <source>
        <dbReference type="ARBA" id="ARBA00023136"/>
    </source>
</evidence>
<reference evidence="15" key="1">
    <citation type="submission" date="2018-05" db="EMBL/GenBank/DDBJ databases">
        <authorList>
            <person name="Lanie J.A."/>
            <person name="Ng W.-L."/>
            <person name="Kazmierczak K.M."/>
            <person name="Andrzejewski T.M."/>
            <person name="Davidsen T.M."/>
            <person name="Wayne K.J."/>
            <person name="Tettelin H."/>
            <person name="Glass J.I."/>
            <person name="Rusch D."/>
            <person name="Podicherti R."/>
            <person name="Tsui H.-C.T."/>
            <person name="Winkler M.E."/>
        </authorList>
    </citation>
    <scope>NUCLEOTIDE SEQUENCE</scope>
</reference>
<dbReference type="PANTHER" id="PTHR10566:SF113">
    <property type="entry name" value="PROTEIN ACTIVITY OF BC1 COMPLEX KINASE 7, CHLOROPLASTIC"/>
    <property type="match status" value="1"/>
</dbReference>
<keyword evidence="8" id="KW-0547">Nucleotide-binding</keyword>
<dbReference type="NCBIfam" id="NF003404">
    <property type="entry name" value="PRK04750.1"/>
    <property type="match status" value="1"/>
</dbReference>
<evidence type="ECO:0000259" key="14">
    <source>
        <dbReference type="PROSITE" id="PS50011"/>
    </source>
</evidence>
<evidence type="ECO:0000256" key="5">
    <source>
        <dbReference type="ARBA" id="ARBA00022679"/>
    </source>
</evidence>
<evidence type="ECO:0000256" key="3">
    <source>
        <dbReference type="ARBA" id="ARBA00022475"/>
    </source>
</evidence>
<keyword evidence="10" id="KW-0067">ATP-binding</keyword>
<dbReference type="InterPro" id="IPR004147">
    <property type="entry name" value="ABC1_dom"/>
</dbReference>
<dbReference type="CDD" id="cd13972">
    <property type="entry name" value="UbiB"/>
    <property type="match status" value="1"/>
</dbReference>
<comment type="similarity">
    <text evidence="2">Belongs to the protein kinase superfamily. ADCK protein kinase family.</text>
</comment>
<dbReference type="Pfam" id="PF03109">
    <property type="entry name" value="ABC1"/>
    <property type="match status" value="1"/>
</dbReference>
<keyword evidence="4" id="KW-0997">Cell inner membrane</keyword>
<feature type="transmembrane region" description="Helical" evidence="13">
    <location>
        <begin position="501"/>
        <end position="519"/>
    </location>
</feature>
<feature type="domain" description="Protein kinase" evidence="14">
    <location>
        <begin position="105"/>
        <end position="471"/>
    </location>
</feature>
<dbReference type="AlphaFoldDB" id="A0A381W940"/>
<evidence type="ECO:0000313" key="15">
    <source>
        <dbReference type="EMBL" id="SVA49069.1"/>
    </source>
</evidence>
<protein>
    <recommendedName>
        <fullName evidence="14">Protein kinase domain-containing protein</fullName>
    </recommendedName>
</protein>
<dbReference type="UniPathway" id="UPA00232"/>
<dbReference type="GO" id="GO:0006744">
    <property type="term" value="P:ubiquinone biosynthetic process"/>
    <property type="evidence" value="ECO:0007669"/>
    <property type="project" value="UniProtKB-UniPathway"/>
</dbReference>
<evidence type="ECO:0000256" key="10">
    <source>
        <dbReference type="ARBA" id="ARBA00022840"/>
    </source>
</evidence>
<accession>A0A381W940</accession>
<evidence type="ECO:0000256" key="2">
    <source>
        <dbReference type="ARBA" id="ARBA00009670"/>
    </source>
</evidence>
<evidence type="ECO:0000256" key="4">
    <source>
        <dbReference type="ARBA" id="ARBA00022519"/>
    </source>
</evidence>
<proteinExistence type="inferred from homology"/>
<keyword evidence="12 13" id="KW-0472">Membrane</keyword>
<keyword evidence="9" id="KW-0418">Kinase</keyword>
<comment type="pathway">
    <text evidence="1">Cofactor biosynthesis; ubiquinone biosynthesis [regulation].</text>
</comment>
<sequence length="531" mass="59603">MKHGLEEVVRSTHLFRPLVRIGRLGFRRAEQGAPLGVRIRVALEELGPIFVKFGQALSTRRDVLPVDIADELAKLQDQVPPFSPEEALEVLERAFGESVEVLFETFEREPLAAASVAQVHAAKLKTGEDVVVKLLRPGVHGKIKRDIEVLYALANMAERFWPAARQLRPAEIVAEFEKTLLHELDLTREAANAAQLKRNFNDSDLLYIPEVYWDYCRPEVLTMERVSGISIRDIDALRAAGTNFQRLAENGVEIFFTQVFRHNLFHADMHPGNIFVDVTDPGKPRYIAVDFGIVGTLSRTDQTYLAGNFLAFFQGDYRRVAKLHVDSGWVPGHTRVDELESAVRAVCEPIFDRPLKDISFGLILLRLFQTARQFEMEVQPQLVLLQKTLLNIEGLGRQLYPELDLWATAQPILEEWTKERTNPRAQLMRLLSSWPEISEDILALPGLFRRALENAAQDAPNGQELAAHASENSMIANAGTWTIRGAALLIAGVFWAGLEIAPVWVGFAGVASGIVLMLWPRRKLKKGDDAT</sequence>
<dbReference type="InterPro" id="IPR045308">
    <property type="entry name" value="UbiB_bact"/>
</dbReference>
<evidence type="ECO:0000256" key="6">
    <source>
        <dbReference type="ARBA" id="ARBA00022688"/>
    </source>
</evidence>
<dbReference type="NCBIfam" id="TIGR01982">
    <property type="entry name" value="UbiB"/>
    <property type="match status" value="1"/>
</dbReference>
<dbReference type="PANTHER" id="PTHR10566">
    <property type="entry name" value="CHAPERONE-ACTIVITY OF BC1 COMPLEX CABC1 -RELATED"/>
    <property type="match status" value="1"/>
</dbReference>
<keyword evidence="5" id="KW-0808">Transferase</keyword>